<keyword evidence="1" id="KW-0863">Zinc-finger</keyword>
<dbReference type="Proteomes" id="UP000604825">
    <property type="component" value="Unassembled WGS sequence"/>
</dbReference>
<dbReference type="PANTHER" id="PTHR35317:SF38">
    <property type="entry name" value="RNA-DIRECTED DNA POLYMERASE"/>
    <property type="match status" value="1"/>
</dbReference>
<keyword evidence="5" id="KW-1185">Reference proteome</keyword>
<reference evidence="4" key="1">
    <citation type="submission" date="2020-10" db="EMBL/GenBank/DDBJ databases">
        <authorList>
            <person name="Han B."/>
            <person name="Lu T."/>
            <person name="Zhao Q."/>
            <person name="Huang X."/>
            <person name="Zhao Y."/>
        </authorList>
    </citation>
    <scope>NUCLEOTIDE SEQUENCE</scope>
</reference>
<evidence type="ECO:0000313" key="4">
    <source>
        <dbReference type="EMBL" id="CAD6250557.1"/>
    </source>
</evidence>
<dbReference type="Pfam" id="PF14223">
    <property type="entry name" value="Retrotran_gag_2"/>
    <property type="match status" value="1"/>
</dbReference>
<dbReference type="PANTHER" id="PTHR35317">
    <property type="entry name" value="OS04G0629600 PROTEIN"/>
    <property type="match status" value="1"/>
</dbReference>
<evidence type="ECO:0000313" key="5">
    <source>
        <dbReference type="Proteomes" id="UP000604825"/>
    </source>
</evidence>
<gene>
    <name evidence="4" type="ORF">NCGR_LOCUS34336</name>
</gene>
<feature type="region of interest" description="Disordered" evidence="2">
    <location>
        <begin position="228"/>
        <end position="248"/>
    </location>
</feature>
<dbReference type="EMBL" id="CAJGYO010000008">
    <property type="protein sequence ID" value="CAD6250557.1"/>
    <property type="molecule type" value="Genomic_DNA"/>
</dbReference>
<feature type="region of interest" description="Disordered" evidence="2">
    <location>
        <begin position="118"/>
        <end position="137"/>
    </location>
</feature>
<dbReference type="SMART" id="SM00343">
    <property type="entry name" value="ZnF_C2HC"/>
    <property type="match status" value="1"/>
</dbReference>
<sequence>MANKTTAKAAWDALKTQHIGMDRVRKARAQSLRQEFGDLVFKEGESIDDFAYRITKITDQLAVLGDVMEEETIVRKFLQVVPDRFGQITASIETLLDLEAVSLEELVGRLKAVEESLDRRRGRGGASGNGGAGKEIDGKLYFTEEQMVARFASRLNLNNDGPGAHGRAQSGSGARRGGGGRGRGRGRGQPRSGPSKGGNSGNGDDDACHYCGKSGHWKRECRKKKRDEEKAAASQPQANLAQAEEESPSLYMAVVTPAEDNVRRMHHVEHELRVRSGIVNVFVGTT</sequence>
<dbReference type="Pfam" id="PF00098">
    <property type="entry name" value="zf-CCHC"/>
    <property type="match status" value="1"/>
</dbReference>
<feature type="domain" description="CCHC-type" evidence="3">
    <location>
        <begin position="208"/>
        <end position="223"/>
    </location>
</feature>
<name>A0A811Q3B3_9POAL</name>
<evidence type="ECO:0000259" key="3">
    <source>
        <dbReference type="PROSITE" id="PS50158"/>
    </source>
</evidence>
<protein>
    <recommendedName>
        <fullName evidence="3">CCHC-type domain-containing protein</fullName>
    </recommendedName>
</protein>
<dbReference type="SUPFAM" id="SSF57756">
    <property type="entry name" value="Retrovirus zinc finger-like domains"/>
    <property type="match status" value="1"/>
</dbReference>
<keyword evidence="1" id="KW-0479">Metal-binding</keyword>
<dbReference type="InterPro" id="IPR001878">
    <property type="entry name" value="Znf_CCHC"/>
</dbReference>
<dbReference type="GO" id="GO:0008270">
    <property type="term" value="F:zinc ion binding"/>
    <property type="evidence" value="ECO:0007669"/>
    <property type="project" value="UniProtKB-KW"/>
</dbReference>
<feature type="compositionally biased region" description="Gly residues" evidence="2">
    <location>
        <begin position="124"/>
        <end position="133"/>
    </location>
</feature>
<dbReference type="Gene3D" id="4.10.60.10">
    <property type="entry name" value="Zinc finger, CCHC-type"/>
    <property type="match status" value="1"/>
</dbReference>
<dbReference type="GO" id="GO:0003676">
    <property type="term" value="F:nucleic acid binding"/>
    <property type="evidence" value="ECO:0007669"/>
    <property type="project" value="InterPro"/>
</dbReference>
<evidence type="ECO:0000256" key="1">
    <source>
        <dbReference type="PROSITE-ProRule" id="PRU00047"/>
    </source>
</evidence>
<proteinExistence type="predicted"/>
<comment type="caution">
    <text evidence="4">The sequence shown here is derived from an EMBL/GenBank/DDBJ whole genome shotgun (WGS) entry which is preliminary data.</text>
</comment>
<keyword evidence="1" id="KW-0862">Zinc</keyword>
<organism evidence="4 5">
    <name type="scientific">Miscanthus lutarioriparius</name>
    <dbReference type="NCBI Taxonomy" id="422564"/>
    <lineage>
        <taxon>Eukaryota</taxon>
        <taxon>Viridiplantae</taxon>
        <taxon>Streptophyta</taxon>
        <taxon>Embryophyta</taxon>
        <taxon>Tracheophyta</taxon>
        <taxon>Spermatophyta</taxon>
        <taxon>Magnoliopsida</taxon>
        <taxon>Liliopsida</taxon>
        <taxon>Poales</taxon>
        <taxon>Poaceae</taxon>
        <taxon>PACMAD clade</taxon>
        <taxon>Panicoideae</taxon>
        <taxon>Andropogonodae</taxon>
        <taxon>Andropogoneae</taxon>
        <taxon>Saccharinae</taxon>
        <taxon>Miscanthus</taxon>
    </lineage>
</organism>
<accession>A0A811Q3B3</accession>
<dbReference type="PROSITE" id="PS50158">
    <property type="entry name" value="ZF_CCHC"/>
    <property type="match status" value="1"/>
</dbReference>
<evidence type="ECO:0000256" key="2">
    <source>
        <dbReference type="SAM" id="MobiDB-lite"/>
    </source>
</evidence>
<feature type="region of interest" description="Disordered" evidence="2">
    <location>
        <begin position="158"/>
        <end position="206"/>
    </location>
</feature>
<dbReference type="OrthoDB" id="694535at2759"/>
<dbReference type="InterPro" id="IPR036875">
    <property type="entry name" value="Znf_CCHC_sf"/>
</dbReference>
<dbReference type="AlphaFoldDB" id="A0A811Q3B3"/>